<dbReference type="Pfam" id="PF15227">
    <property type="entry name" value="zf-C3HC4_4"/>
    <property type="match status" value="1"/>
</dbReference>
<dbReference type="SUPFAM" id="SSF49899">
    <property type="entry name" value="Concanavalin A-like lectins/glucanases"/>
    <property type="match status" value="2"/>
</dbReference>
<dbReference type="SMART" id="SM00589">
    <property type="entry name" value="PRY"/>
    <property type="match status" value="1"/>
</dbReference>
<evidence type="ECO:0000313" key="12">
    <source>
        <dbReference type="EMBL" id="CAI5768158.1"/>
    </source>
</evidence>
<feature type="domain" description="B box-type" evidence="10">
    <location>
        <begin position="94"/>
        <end position="135"/>
    </location>
</feature>
<evidence type="ECO:0000313" key="13">
    <source>
        <dbReference type="Proteomes" id="UP001178461"/>
    </source>
</evidence>
<reference evidence="12" key="1">
    <citation type="submission" date="2022-12" db="EMBL/GenBank/DDBJ databases">
        <authorList>
            <person name="Alioto T."/>
            <person name="Alioto T."/>
            <person name="Gomez Garrido J."/>
        </authorList>
    </citation>
    <scope>NUCLEOTIDE SEQUENCE</scope>
</reference>
<gene>
    <name evidence="12" type="ORF">PODLI_1B014707</name>
</gene>
<dbReference type="Gene3D" id="3.30.160.60">
    <property type="entry name" value="Classic Zinc Finger"/>
    <property type="match status" value="1"/>
</dbReference>
<dbReference type="InterPro" id="IPR003877">
    <property type="entry name" value="SPRY_dom"/>
</dbReference>
<keyword evidence="2" id="KW-0528">Neurotoxin</keyword>
<dbReference type="InterPro" id="IPR006574">
    <property type="entry name" value="PRY"/>
</dbReference>
<dbReference type="Pfam" id="PF13765">
    <property type="entry name" value="PRY"/>
    <property type="match status" value="1"/>
</dbReference>
<keyword evidence="8" id="KW-0175">Coiled coil</keyword>
<dbReference type="PANTHER" id="PTHR24103">
    <property type="entry name" value="E3 UBIQUITIN-PROTEIN LIGASE TRIM"/>
    <property type="match status" value="1"/>
</dbReference>
<dbReference type="InterPro" id="IPR050143">
    <property type="entry name" value="TRIM/RBCC"/>
</dbReference>
<dbReference type="SMART" id="SM00184">
    <property type="entry name" value="RING"/>
    <property type="match status" value="1"/>
</dbReference>
<feature type="domain" description="RING-type" evidence="9">
    <location>
        <begin position="17"/>
        <end position="59"/>
    </location>
</feature>
<dbReference type="Gene3D" id="3.30.40.10">
    <property type="entry name" value="Zinc/RING finger domain, C3HC4 (zinc finger)"/>
    <property type="match status" value="1"/>
</dbReference>
<dbReference type="Pfam" id="PF00622">
    <property type="entry name" value="SPRY"/>
    <property type="match status" value="1"/>
</dbReference>
<dbReference type="InterPro" id="IPR013083">
    <property type="entry name" value="Znf_RING/FYVE/PHD"/>
</dbReference>
<dbReference type="PROSITE" id="PS50119">
    <property type="entry name" value="ZF_BBOX"/>
    <property type="match status" value="1"/>
</dbReference>
<name>A0AA35P0U9_9SAUR</name>
<evidence type="ECO:0000259" key="10">
    <source>
        <dbReference type="PROSITE" id="PS50119"/>
    </source>
</evidence>
<dbReference type="Gene3D" id="2.60.120.920">
    <property type="match status" value="2"/>
</dbReference>
<evidence type="ECO:0000256" key="7">
    <source>
        <dbReference type="PROSITE-ProRule" id="PRU00024"/>
    </source>
</evidence>
<dbReference type="CDD" id="cd16594">
    <property type="entry name" value="RING-HC_TRIM7-like_C-IV"/>
    <property type="match status" value="1"/>
</dbReference>
<evidence type="ECO:0000256" key="2">
    <source>
        <dbReference type="ARBA" id="ARBA00022699"/>
    </source>
</evidence>
<dbReference type="AlphaFoldDB" id="A0AA35P0U9"/>
<keyword evidence="3" id="KW-0479">Metal-binding</keyword>
<dbReference type="InterPro" id="IPR001870">
    <property type="entry name" value="B30.2/SPRY"/>
</dbReference>
<evidence type="ECO:0000259" key="9">
    <source>
        <dbReference type="PROSITE" id="PS50089"/>
    </source>
</evidence>
<dbReference type="InterPro" id="IPR000315">
    <property type="entry name" value="Znf_B-box"/>
</dbReference>
<dbReference type="EMBL" id="OX395127">
    <property type="protein sequence ID" value="CAI5768158.1"/>
    <property type="molecule type" value="Genomic_DNA"/>
</dbReference>
<proteinExistence type="inferred from homology"/>
<evidence type="ECO:0000256" key="4">
    <source>
        <dbReference type="ARBA" id="ARBA00022771"/>
    </source>
</evidence>
<dbReference type="PROSITE" id="PS50089">
    <property type="entry name" value="ZF_RING_2"/>
    <property type="match status" value="1"/>
</dbReference>
<dbReference type="Proteomes" id="UP001178461">
    <property type="component" value="Chromosome 2"/>
</dbReference>
<feature type="coiled-coil region" evidence="8">
    <location>
        <begin position="164"/>
        <end position="242"/>
    </location>
</feature>
<accession>A0AA35P0U9</accession>
<evidence type="ECO:0000256" key="5">
    <source>
        <dbReference type="ARBA" id="ARBA00022833"/>
    </source>
</evidence>
<dbReference type="PRINTS" id="PR01407">
    <property type="entry name" value="BUTYPHLNCDUF"/>
</dbReference>
<keyword evidence="2" id="KW-0800">Toxin</keyword>
<evidence type="ECO:0000256" key="6">
    <source>
        <dbReference type="ARBA" id="ARBA00034460"/>
    </source>
</evidence>
<dbReference type="PROSITE" id="PS00518">
    <property type="entry name" value="ZF_RING_1"/>
    <property type="match status" value="1"/>
</dbReference>
<evidence type="ECO:0000256" key="3">
    <source>
        <dbReference type="ARBA" id="ARBA00022723"/>
    </source>
</evidence>
<keyword evidence="5" id="KW-0862">Zinc</keyword>
<dbReference type="PROSITE" id="PS50188">
    <property type="entry name" value="B302_SPRY"/>
    <property type="match status" value="1"/>
</dbReference>
<dbReference type="CDD" id="cd19762">
    <property type="entry name" value="Bbox2_TRIM7-like"/>
    <property type="match status" value="1"/>
</dbReference>
<dbReference type="SMART" id="SM00336">
    <property type="entry name" value="BBOX"/>
    <property type="match status" value="1"/>
</dbReference>
<dbReference type="CDD" id="cd12888">
    <property type="entry name" value="SPRY_PRY_TRIM7_like"/>
    <property type="match status" value="1"/>
</dbReference>
<dbReference type="InterPro" id="IPR043136">
    <property type="entry name" value="B30.2/SPRY_sf"/>
</dbReference>
<comment type="function">
    <text evidence="6">Neurotoxin that produces dose-dependent hypolocomotion and hyperalgesia in mice. May directly act on the central nervous system, as it is 6500-fold more potent when administered intracerebroventricularly than intraperitoneal.</text>
</comment>
<dbReference type="InterPro" id="IPR001841">
    <property type="entry name" value="Znf_RING"/>
</dbReference>
<dbReference type="GO" id="GO:0008270">
    <property type="term" value="F:zinc ion binding"/>
    <property type="evidence" value="ECO:0007669"/>
    <property type="project" value="UniProtKB-KW"/>
</dbReference>
<feature type="domain" description="B30.2/SPRY" evidence="11">
    <location>
        <begin position="294"/>
        <end position="546"/>
    </location>
</feature>
<evidence type="ECO:0000256" key="1">
    <source>
        <dbReference type="ARBA" id="ARBA00009651"/>
    </source>
</evidence>
<keyword evidence="4 7" id="KW-0863">Zinc-finger</keyword>
<organism evidence="12 13">
    <name type="scientific">Podarcis lilfordi</name>
    <name type="common">Lilford's wall lizard</name>
    <dbReference type="NCBI Taxonomy" id="74358"/>
    <lineage>
        <taxon>Eukaryota</taxon>
        <taxon>Metazoa</taxon>
        <taxon>Chordata</taxon>
        <taxon>Craniata</taxon>
        <taxon>Vertebrata</taxon>
        <taxon>Euteleostomi</taxon>
        <taxon>Lepidosauria</taxon>
        <taxon>Squamata</taxon>
        <taxon>Bifurcata</taxon>
        <taxon>Unidentata</taxon>
        <taxon>Episquamata</taxon>
        <taxon>Laterata</taxon>
        <taxon>Lacertibaenia</taxon>
        <taxon>Lacertidae</taxon>
        <taxon>Podarcis</taxon>
    </lineage>
</organism>
<sequence>MAASGGPIVDLCEEATCPICLEYFRDPVIIPECGHNFCRSCLILYWGKSEGEASCPQCRKTVEQGSIRPNQQLANFVEITQKFSLLGRKEEAEGKGRVCEKHQEPLKLFCKEDESPICVVCDRSKEHKSHEVVPLEEASLEYKDQISSCLDNMRKERNKILVFKADAEKESQDLLKQMQAEREKMVAEFRRLHQFLEEQEKRILAQMAEVEKEIAKKREEQLARLSRELSSLDSLIREMEEKLQEPASELLQDTRSFLQRSQAKENLEAPPVAFPLVLKWRIWDFCDINPFLEGVMKKLRDTVEYGLKLRKENVTLDPDTANPRLILSEDRKSVRWGEVYQNLPDNPERFDMHGYVLGCEGFTSGRHFWEVTVGREERRKWMAALKPMKRKGLFSFGPSGVKVCQELTDIPERFDRHFYVLGSEAFREDGCFWDVFVGSEGEWAVGVARESVKRKGKFTAGPKEGIWRIGKWGDQYRVSTFDGPPVSMLGGEPKRIRVALNCEGGRVSFYDADRAALLHSFSAASFSGETLQPFFYMFTKGHLTVS</sequence>
<evidence type="ECO:0000259" key="11">
    <source>
        <dbReference type="PROSITE" id="PS50188"/>
    </source>
</evidence>
<dbReference type="SMART" id="SM00449">
    <property type="entry name" value="SPRY"/>
    <property type="match status" value="1"/>
</dbReference>
<evidence type="ECO:0000256" key="8">
    <source>
        <dbReference type="SAM" id="Coils"/>
    </source>
</evidence>
<dbReference type="SUPFAM" id="SSF57850">
    <property type="entry name" value="RING/U-box"/>
    <property type="match status" value="1"/>
</dbReference>
<dbReference type="Pfam" id="PF00643">
    <property type="entry name" value="zf-B_box"/>
    <property type="match status" value="1"/>
</dbReference>
<dbReference type="InterPro" id="IPR003879">
    <property type="entry name" value="Butyrophylin_SPRY"/>
</dbReference>
<comment type="similarity">
    <text evidence="1">Belongs to the ohanin/vespryn family.</text>
</comment>
<dbReference type="SUPFAM" id="SSF57845">
    <property type="entry name" value="B-box zinc-binding domain"/>
    <property type="match status" value="1"/>
</dbReference>
<protein>
    <submittedName>
        <fullName evidence="12">E3 ubiquitin-protein ligase TRIM7-like</fullName>
    </submittedName>
</protein>
<dbReference type="InterPro" id="IPR013320">
    <property type="entry name" value="ConA-like_dom_sf"/>
</dbReference>
<keyword evidence="13" id="KW-1185">Reference proteome</keyword>
<dbReference type="InterPro" id="IPR017907">
    <property type="entry name" value="Znf_RING_CS"/>
</dbReference>